<keyword evidence="6" id="KW-1185">Reference proteome</keyword>
<evidence type="ECO:0000313" key="6">
    <source>
        <dbReference type="Proteomes" id="UP001501509"/>
    </source>
</evidence>
<comment type="similarity">
    <text evidence="1 3">Belongs to the short-chain dehydrogenases/reductases (SDR) family.</text>
</comment>
<dbReference type="Gene3D" id="3.40.50.720">
    <property type="entry name" value="NAD(P)-binding Rossmann-like Domain"/>
    <property type="match status" value="1"/>
</dbReference>
<dbReference type="InterPro" id="IPR002347">
    <property type="entry name" value="SDR_fam"/>
</dbReference>
<organism evidence="5 6">
    <name type="scientific">Actinomadura fulvescens</name>
    <dbReference type="NCBI Taxonomy" id="46160"/>
    <lineage>
        <taxon>Bacteria</taxon>
        <taxon>Bacillati</taxon>
        <taxon>Actinomycetota</taxon>
        <taxon>Actinomycetes</taxon>
        <taxon>Streptosporangiales</taxon>
        <taxon>Thermomonosporaceae</taxon>
        <taxon>Actinomadura</taxon>
    </lineage>
</organism>
<evidence type="ECO:0000313" key="5">
    <source>
        <dbReference type="EMBL" id="GAA2639777.1"/>
    </source>
</evidence>
<evidence type="ECO:0000256" key="2">
    <source>
        <dbReference type="ARBA" id="ARBA00023002"/>
    </source>
</evidence>
<dbReference type="Pfam" id="PF00106">
    <property type="entry name" value="adh_short"/>
    <property type="match status" value="1"/>
</dbReference>
<gene>
    <name evidence="5" type="ORF">GCM10010411_95110</name>
</gene>
<comment type="caution">
    <text evidence="5">The sequence shown here is derived from an EMBL/GenBank/DDBJ whole genome shotgun (WGS) entry which is preliminary data.</text>
</comment>
<dbReference type="PRINTS" id="PR00080">
    <property type="entry name" value="SDRFAMILY"/>
</dbReference>
<protein>
    <recommendedName>
        <fullName evidence="4">Ketoreductase domain-containing protein</fullName>
    </recommendedName>
</protein>
<dbReference type="InterPro" id="IPR036291">
    <property type="entry name" value="NAD(P)-bd_dom_sf"/>
</dbReference>
<dbReference type="PANTHER" id="PTHR44196:SF1">
    <property type="entry name" value="DEHYDROGENASE_REDUCTASE SDR FAMILY MEMBER 7B"/>
    <property type="match status" value="1"/>
</dbReference>
<evidence type="ECO:0000256" key="3">
    <source>
        <dbReference type="RuleBase" id="RU000363"/>
    </source>
</evidence>
<sequence>MAASGGMTFGDAIWRASAHLDPYRHLSGLRTRRRLEAVVAGKRILVTGASEGIGRLTALALATPEAELVLVARRGEALAAVAAEVEERGGIGRMYPCDLTDEPATAALAAQMIDLGGVDILINNAGHLTRKDLADTGMTDLRYMMALNYFGALALTMPLVAHMRAGSGGHVINVSSIGVQIASVPRFHGYLASKAALDAFARAAAAETRRDGVHWTSVRMPLVRTRMIDRYAAYRRFPVMSAESAAQVIVQAVVRRPVRLSHPVGMVAHLAGLAAPRTVERIAHHVAPWV</sequence>
<dbReference type="EMBL" id="BAAATD010000030">
    <property type="protein sequence ID" value="GAA2639777.1"/>
    <property type="molecule type" value="Genomic_DNA"/>
</dbReference>
<name>A0ABN3R038_9ACTN</name>
<dbReference type="InterPro" id="IPR057326">
    <property type="entry name" value="KR_dom"/>
</dbReference>
<dbReference type="PRINTS" id="PR00081">
    <property type="entry name" value="GDHRDH"/>
</dbReference>
<evidence type="ECO:0000256" key="1">
    <source>
        <dbReference type="ARBA" id="ARBA00006484"/>
    </source>
</evidence>
<dbReference type="SMART" id="SM00822">
    <property type="entry name" value="PKS_KR"/>
    <property type="match status" value="1"/>
</dbReference>
<dbReference type="Proteomes" id="UP001501509">
    <property type="component" value="Unassembled WGS sequence"/>
</dbReference>
<reference evidence="5 6" key="1">
    <citation type="journal article" date="2019" name="Int. J. Syst. Evol. Microbiol.">
        <title>The Global Catalogue of Microorganisms (GCM) 10K type strain sequencing project: providing services to taxonomists for standard genome sequencing and annotation.</title>
        <authorList>
            <consortium name="The Broad Institute Genomics Platform"/>
            <consortium name="The Broad Institute Genome Sequencing Center for Infectious Disease"/>
            <person name="Wu L."/>
            <person name="Ma J."/>
        </authorList>
    </citation>
    <scope>NUCLEOTIDE SEQUENCE [LARGE SCALE GENOMIC DNA]</scope>
    <source>
        <strain evidence="5 6">JCM 6833</strain>
    </source>
</reference>
<keyword evidence="2" id="KW-0560">Oxidoreductase</keyword>
<feature type="domain" description="Ketoreductase" evidence="4">
    <location>
        <begin position="42"/>
        <end position="226"/>
    </location>
</feature>
<evidence type="ECO:0000259" key="4">
    <source>
        <dbReference type="SMART" id="SM00822"/>
    </source>
</evidence>
<dbReference type="PANTHER" id="PTHR44196">
    <property type="entry name" value="DEHYDROGENASE/REDUCTASE SDR FAMILY MEMBER 7B"/>
    <property type="match status" value="1"/>
</dbReference>
<dbReference type="SUPFAM" id="SSF51735">
    <property type="entry name" value="NAD(P)-binding Rossmann-fold domains"/>
    <property type="match status" value="1"/>
</dbReference>
<accession>A0ABN3R038</accession>
<proteinExistence type="inferred from homology"/>